<proteinExistence type="predicted"/>
<keyword evidence="2" id="KW-1185">Reference proteome</keyword>
<name>A0A1S7UIM6_ROSNE</name>
<protein>
    <submittedName>
        <fullName evidence="1">Uncharacterized protein</fullName>
    </submittedName>
</protein>
<organism evidence="1">
    <name type="scientific">Rosellinia necatrix</name>
    <name type="common">White root-rot fungus</name>
    <dbReference type="NCBI Taxonomy" id="77044"/>
    <lineage>
        <taxon>Eukaryota</taxon>
        <taxon>Fungi</taxon>
        <taxon>Dikarya</taxon>
        <taxon>Ascomycota</taxon>
        <taxon>Pezizomycotina</taxon>
        <taxon>Sordariomycetes</taxon>
        <taxon>Xylariomycetidae</taxon>
        <taxon>Xylariales</taxon>
        <taxon>Xylariaceae</taxon>
        <taxon>Rosellinia</taxon>
    </lineage>
</organism>
<accession>A0A1S7UIM6</accession>
<dbReference type="AlphaFoldDB" id="A0A1S7UIM6"/>
<sequence>MSDIAVQQSQIDWRISPPRRVRTGTMFTAVARLEYKACAQVLDAYNESNSIKERVCGNCEHTPRGWNGEEEPSTYVWFNVWANIPGKHKFKFRLTWWQHGHLYGALSSFDVEVRDEFEKASYYTEEQDFLALLEPRYYDPTPIELMEQNSAHRYLQLLGEEKIEEEKSIKIEPFD</sequence>
<reference evidence="1" key="1">
    <citation type="submission" date="2016-03" db="EMBL/GenBank/DDBJ databases">
        <title>Draft genome sequence of Rosellinia necatrix.</title>
        <authorList>
            <person name="Kanematsu S."/>
        </authorList>
    </citation>
    <scope>NUCLEOTIDE SEQUENCE [LARGE SCALE GENOMIC DNA]</scope>
    <source>
        <strain evidence="1">W97</strain>
    </source>
</reference>
<evidence type="ECO:0000313" key="1">
    <source>
        <dbReference type="EMBL" id="GAP83070.1"/>
    </source>
</evidence>
<gene>
    <name evidence="1" type="ORF">SAMD00023353_0400660</name>
</gene>
<dbReference type="Proteomes" id="UP000054516">
    <property type="component" value="Unassembled WGS sequence"/>
</dbReference>
<dbReference type="OrthoDB" id="4710345at2759"/>
<evidence type="ECO:0000313" key="2">
    <source>
        <dbReference type="Proteomes" id="UP000054516"/>
    </source>
</evidence>
<dbReference type="EMBL" id="DF977449">
    <property type="protein sequence ID" value="GAP83070.1"/>
    <property type="molecule type" value="Genomic_DNA"/>
</dbReference>